<dbReference type="InterPro" id="IPR028082">
    <property type="entry name" value="Peripla_BP_I"/>
</dbReference>
<name>A0AAP4BAJ5_9FIRM</name>
<evidence type="ECO:0000256" key="1">
    <source>
        <dbReference type="ARBA" id="ARBA00010062"/>
    </source>
</evidence>
<dbReference type="PRINTS" id="PR00337">
    <property type="entry name" value="LEUILEVALBP"/>
</dbReference>
<dbReference type="SUPFAM" id="SSF53822">
    <property type="entry name" value="Periplasmic binding protein-like I"/>
    <property type="match status" value="1"/>
</dbReference>
<evidence type="ECO:0000256" key="6">
    <source>
        <dbReference type="SAM" id="SignalP"/>
    </source>
</evidence>
<dbReference type="GO" id="GO:0006865">
    <property type="term" value="P:amino acid transport"/>
    <property type="evidence" value="ECO:0007669"/>
    <property type="project" value="UniProtKB-KW"/>
</dbReference>
<evidence type="ECO:0000256" key="4">
    <source>
        <dbReference type="ARBA" id="ARBA00022970"/>
    </source>
</evidence>
<feature type="chain" id="PRO_5042945034" evidence="6">
    <location>
        <begin position="20"/>
        <end position="414"/>
    </location>
</feature>
<keyword evidence="4" id="KW-0029">Amino-acid transport</keyword>
<evidence type="ECO:0000313" key="8">
    <source>
        <dbReference type="EMBL" id="MDI9241718.1"/>
    </source>
</evidence>
<dbReference type="PROSITE" id="PS51257">
    <property type="entry name" value="PROKAR_LIPOPROTEIN"/>
    <property type="match status" value="1"/>
</dbReference>
<keyword evidence="3 6" id="KW-0732">Signal</keyword>
<feature type="region of interest" description="Disordered" evidence="5">
    <location>
        <begin position="23"/>
        <end position="53"/>
    </location>
</feature>
<evidence type="ECO:0000259" key="7">
    <source>
        <dbReference type="Pfam" id="PF13458"/>
    </source>
</evidence>
<accession>A0AAP4BAJ5</accession>
<organism evidence="8 9">
    <name type="scientific">Fusibacillus kribbianus</name>
    <dbReference type="NCBI Taxonomy" id="3044208"/>
    <lineage>
        <taxon>Bacteria</taxon>
        <taxon>Bacillati</taxon>
        <taxon>Bacillota</taxon>
        <taxon>Clostridia</taxon>
        <taxon>Lachnospirales</taxon>
        <taxon>Lachnospiraceae</taxon>
        <taxon>Fusibacillus</taxon>
    </lineage>
</organism>
<evidence type="ECO:0000256" key="3">
    <source>
        <dbReference type="ARBA" id="ARBA00022729"/>
    </source>
</evidence>
<reference evidence="8 9" key="1">
    <citation type="submission" date="2023-05" db="EMBL/GenBank/DDBJ databases">
        <title>[ruminococcus] sp. nov., isolated from a pig farm feces dump.</title>
        <authorList>
            <person name="Chang Y.-H."/>
        </authorList>
    </citation>
    <scope>NUCLEOTIDE SEQUENCE [LARGE SCALE GENOMIC DNA]</scope>
    <source>
        <strain evidence="8 9">YH-rum2234</strain>
    </source>
</reference>
<dbReference type="CDD" id="cd06349">
    <property type="entry name" value="PBP1_ABC_HAAT-like"/>
    <property type="match status" value="1"/>
</dbReference>
<evidence type="ECO:0000256" key="2">
    <source>
        <dbReference type="ARBA" id="ARBA00022448"/>
    </source>
</evidence>
<dbReference type="PANTHER" id="PTHR47151">
    <property type="entry name" value="LEU/ILE/VAL-BINDING ABC TRANSPORTER SUBUNIT"/>
    <property type="match status" value="1"/>
</dbReference>
<dbReference type="InterPro" id="IPR000709">
    <property type="entry name" value="Leu_Ile_Val-bd"/>
</dbReference>
<dbReference type="Proteomes" id="UP001300383">
    <property type="component" value="Unassembled WGS sequence"/>
</dbReference>
<feature type="domain" description="Leucine-binding protein" evidence="7">
    <location>
        <begin position="54"/>
        <end position="392"/>
    </location>
</feature>
<evidence type="ECO:0000256" key="5">
    <source>
        <dbReference type="SAM" id="MobiDB-lite"/>
    </source>
</evidence>
<proteinExistence type="inferred from homology"/>
<dbReference type="AlphaFoldDB" id="A0AAP4BAJ5"/>
<comment type="similarity">
    <text evidence="1">Belongs to the leucine-binding protein family.</text>
</comment>
<dbReference type="Pfam" id="PF13458">
    <property type="entry name" value="Peripla_BP_6"/>
    <property type="match status" value="1"/>
</dbReference>
<dbReference type="EMBL" id="JASGBQ010000004">
    <property type="protein sequence ID" value="MDI9241718.1"/>
    <property type="molecule type" value="Genomic_DNA"/>
</dbReference>
<keyword evidence="9" id="KW-1185">Reference proteome</keyword>
<dbReference type="RefSeq" id="WP_283230228.1">
    <property type="nucleotide sequence ID" value="NZ_JASGBQ010000004.1"/>
</dbReference>
<dbReference type="PANTHER" id="PTHR47151:SF2">
    <property type="entry name" value="AMINO ACID BINDING PROTEIN"/>
    <property type="match status" value="1"/>
</dbReference>
<dbReference type="InterPro" id="IPR028081">
    <property type="entry name" value="Leu-bd"/>
</dbReference>
<dbReference type="Gene3D" id="3.40.50.2300">
    <property type="match status" value="2"/>
</dbReference>
<comment type="caution">
    <text evidence="8">The sequence shown here is derived from an EMBL/GenBank/DDBJ whole genome shotgun (WGS) entry which is preliminary data.</text>
</comment>
<feature type="signal peptide" evidence="6">
    <location>
        <begin position="1"/>
        <end position="19"/>
    </location>
</feature>
<gene>
    <name evidence="8" type="ORF">QJ036_04385</name>
</gene>
<protein>
    <submittedName>
        <fullName evidence="8">ABC transporter substrate-binding protein</fullName>
    </submittedName>
</protein>
<keyword evidence="2" id="KW-0813">Transport</keyword>
<evidence type="ECO:0000313" key="9">
    <source>
        <dbReference type="Proteomes" id="UP001300383"/>
    </source>
</evidence>
<sequence>MKKWIAVLLALVLTMSCLAGCGSKKEDGGETKKAEATEAKKDDGGDKKEDSGDPIKFAYSGPLTGDNAEYGLLFKNAFELAIKECNESGGVLGRQIEYVEFDDKNSAEEAGSIAEKIVGDDDIVAVFGHFASGVAMTAAPIYQETGVVLMSASASHVDYSSIGDYIFRNNVTQKVEATNCLQIAIRSGAKKIGVLKLKTDWGESAEKNFMLGWEQIKDKVDAELVATEEFVDGTTDYSSNITKFEEAGCDCVVVLGMYGSLGPFAKQYRQINQDGLLISVGSSYTTELINLAGEAAEGIQFPGGMNADSTDPVVKAYVDAYKEYADGKVPENMSAQTYENVKMVIQAIENVGSADREAIKDELYNMTFEGVTGTIKYDEIGDAVKTQVWYVVKDGKFVESDQKLQIWDDFVAGL</sequence>